<evidence type="ECO:0000259" key="2">
    <source>
        <dbReference type="Pfam" id="PF07883"/>
    </source>
</evidence>
<keyword evidence="4" id="KW-1185">Reference proteome</keyword>
<dbReference type="InterPro" id="IPR013096">
    <property type="entry name" value="Cupin_2"/>
</dbReference>
<dbReference type="RefSeq" id="WP_143777431.1">
    <property type="nucleotide sequence ID" value="NZ_VKKU01000002.1"/>
</dbReference>
<proteinExistence type="predicted"/>
<dbReference type="InterPro" id="IPR014710">
    <property type="entry name" value="RmlC-like_jellyroll"/>
</dbReference>
<dbReference type="Pfam" id="PF07883">
    <property type="entry name" value="Cupin_2"/>
    <property type="match status" value="1"/>
</dbReference>
<accession>A0A553WC04</accession>
<protein>
    <submittedName>
        <fullName evidence="3">Cupin</fullName>
    </submittedName>
</protein>
<comment type="caution">
    <text evidence="3">The sequence shown here is derived from an EMBL/GenBank/DDBJ whole genome shotgun (WGS) entry which is preliminary data.</text>
</comment>
<organism evidence="3 4">
    <name type="scientific">Sphingorhabdus contaminans</name>
    <dbReference type="NCBI Taxonomy" id="1343899"/>
    <lineage>
        <taxon>Bacteria</taxon>
        <taxon>Pseudomonadati</taxon>
        <taxon>Pseudomonadota</taxon>
        <taxon>Alphaproteobacteria</taxon>
        <taxon>Sphingomonadales</taxon>
        <taxon>Sphingomonadaceae</taxon>
        <taxon>Sphingorhabdus</taxon>
    </lineage>
</organism>
<feature type="signal peptide" evidence="1">
    <location>
        <begin position="1"/>
        <end position="22"/>
    </location>
</feature>
<sequence length="154" mass="16055">MKTTLALLTALAVAGTAAPAFAGTCPAGQEGSNPLAGAATMPAKVTDEVLSTVDLGPEINVNGRSLRLRKLVLQPGGVVPMHSHADRPALIMTASGTVTEYSSKCLVPIVHHAGDVSTETNNVTHWWKNTGKTVAILYSSDVHNDGKDTRNAMQ</sequence>
<name>A0A553WC04_9SPHN</name>
<feature type="chain" id="PRO_5021763628" evidence="1">
    <location>
        <begin position="23"/>
        <end position="154"/>
    </location>
</feature>
<dbReference type="SUPFAM" id="SSF51182">
    <property type="entry name" value="RmlC-like cupins"/>
    <property type="match status" value="1"/>
</dbReference>
<evidence type="ECO:0000313" key="4">
    <source>
        <dbReference type="Proteomes" id="UP000320160"/>
    </source>
</evidence>
<dbReference type="EMBL" id="VKKU01000002">
    <property type="protein sequence ID" value="TSB02213.1"/>
    <property type="molecule type" value="Genomic_DNA"/>
</dbReference>
<dbReference type="Proteomes" id="UP000320160">
    <property type="component" value="Unassembled WGS sequence"/>
</dbReference>
<gene>
    <name evidence="3" type="ORF">FOM92_13975</name>
</gene>
<evidence type="ECO:0000313" key="3">
    <source>
        <dbReference type="EMBL" id="TSB02213.1"/>
    </source>
</evidence>
<dbReference type="Gene3D" id="2.60.120.10">
    <property type="entry name" value="Jelly Rolls"/>
    <property type="match status" value="1"/>
</dbReference>
<reference evidence="3 4" key="1">
    <citation type="submission" date="2019-07" db="EMBL/GenBank/DDBJ databases">
        <authorList>
            <person name="Park M."/>
        </authorList>
    </citation>
    <scope>NUCLEOTIDE SEQUENCE [LARGE SCALE GENOMIC DNA]</scope>
    <source>
        <strain evidence="3 4">KCTC32445</strain>
    </source>
</reference>
<dbReference type="AlphaFoldDB" id="A0A553WC04"/>
<dbReference type="OrthoDB" id="8561853at2"/>
<evidence type="ECO:0000256" key="1">
    <source>
        <dbReference type="SAM" id="SignalP"/>
    </source>
</evidence>
<keyword evidence="1" id="KW-0732">Signal</keyword>
<feature type="domain" description="Cupin type-2" evidence="2">
    <location>
        <begin position="72"/>
        <end position="138"/>
    </location>
</feature>
<dbReference type="InterPro" id="IPR011051">
    <property type="entry name" value="RmlC_Cupin_sf"/>
</dbReference>